<dbReference type="EMBL" id="CAJOBZ010000026">
    <property type="protein sequence ID" value="CAF4877637.1"/>
    <property type="molecule type" value="Genomic_DNA"/>
</dbReference>
<evidence type="ECO:0000313" key="2">
    <source>
        <dbReference type="Proteomes" id="UP000663880"/>
    </source>
</evidence>
<keyword evidence="2" id="KW-1185">Reference proteome</keyword>
<name>A0A821TM14_9NEOP</name>
<reference evidence="1" key="1">
    <citation type="submission" date="2021-02" db="EMBL/GenBank/DDBJ databases">
        <authorList>
            <person name="Steward A R."/>
        </authorList>
    </citation>
    <scope>NUCLEOTIDE SEQUENCE</scope>
</reference>
<dbReference type="Proteomes" id="UP000663880">
    <property type="component" value="Unassembled WGS sequence"/>
</dbReference>
<proteinExistence type="predicted"/>
<accession>A0A821TM14</accession>
<protein>
    <submittedName>
        <fullName evidence="1">Uncharacterized protein</fullName>
    </submittedName>
</protein>
<dbReference type="OrthoDB" id="410104at2759"/>
<gene>
    <name evidence="1" type="ORF">PMACD_LOCUS9312</name>
</gene>
<evidence type="ECO:0000313" key="1">
    <source>
        <dbReference type="EMBL" id="CAF4877637.1"/>
    </source>
</evidence>
<comment type="caution">
    <text evidence="1">The sequence shown here is derived from an EMBL/GenBank/DDBJ whole genome shotgun (WGS) entry which is preliminary data.</text>
</comment>
<organism evidence="1 2">
    <name type="scientific">Pieris macdunnoughi</name>
    <dbReference type="NCBI Taxonomy" id="345717"/>
    <lineage>
        <taxon>Eukaryota</taxon>
        <taxon>Metazoa</taxon>
        <taxon>Ecdysozoa</taxon>
        <taxon>Arthropoda</taxon>
        <taxon>Hexapoda</taxon>
        <taxon>Insecta</taxon>
        <taxon>Pterygota</taxon>
        <taxon>Neoptera</taxon>
        <taxon>Endopterygota</taxon>
        <taxon>Lepidoptera</taxon>
        <taxon>Glossata</taxon>
        <taxon>Ditrysia</taxon>
        <taxon>Papilionoidea</taxon>
        <taxon>Pieridae</taxon>
        <taxon>Pierinae</taxon>
        <taxon>Pieris</taxon>
    </lineage>
</organism>
<dbReference type="AlphaFoldDB" id="A0A821TM14"/>
<sequence>MKNFQLEKKEIKLSLKRVELIDLRGRSLTTYRTGSKFSLTAVFASEGPRRSQTINFGRAADKFRLAMP</sequence>